<organism evidence="4 5">
    <name type="scientific">Endocarpon pusillum (strain Z07020 / HMAS-L-300199)</name>
    <name type="common">Lichen-forming fungus</name>
    <dbReference type="NCBI Taxonomy" id="1263415"/>
    <lineage>
        <taxon>Eukaryota</taxon>
        <taxon>Fungi</taxon>
        <taxon>Dikarya</taxon>
        <taxon>Ascomycota</taxon>
        <taxon>Pezizomycotina</taxon>
        <taxon>Eurotiomycetes</taxon>
        <taxon>Chaetothyriomycetidae</taxon>
        <taxon>Verrucariales</taxon>
        <taxon>Verrucariaceae</taxon>
        <taxon>Endocarpon</taxon>
    </lineage>
</organism>
<reference evidence="5" key="1">
    <citation type="journal article" date="2014" name="BMC Genomics">
        <title>Genome characteristics reveal the impact of lichenization on lichen-forming fungus Endocarpon pusillum Hedwig (Verrucariales, Ascomycota).</title>
        <authorList>
            <person name="Wang Y.-Y."/>
            <person name="Liu B."/>
            <person name="Zhang X.-Y."/>
            <person name="Zhou Q.-M."/>
            <person name="Zhang T."/>
            <person name="Li H."/>
            <person name="Yu Y.-F."/>
            <person name="Zhang X.-L."/>
            <person name="Hao X.-Y."/>
            <person name="Wang M."/>
            <person name="Wang L."/>
            <person name="Wei J.-C."/>
        </authorList>
    </citation>
    <scope>NUCLEOTIDE SEQUENCE [LARGE SCALE GENOMIC DNA]</scope>
    <source>
        <strain evidence="5">Z07020 / HMAS-L-300199</strain>
    </source>
</reference>
<dbReference type="OrthoDB" id="5347452at2759"/>
<name>U1HSC8_ENDPU</name>
<keyword evidence="5" id="KW-1185">Reference proteome</keyword>
<feature type="transmembrane region" description="Helical" evidence="2">
    <location>
        <begin position="275"/>
        <end position="298"/>
    </location>
</feature>
<evidence type="ECO:0000256" key="2">
    <source>
        <dbReference type="SAM" id="Phobius"/>
    </source>
</evidence>
<dbReference type="RefSeq" id="XP_007802306.1">
    <property type="nucleotide sequence ID" value="XM_007804115.1"/>
</dbReference>
<evidence type="ECO:0000313" key="5">
    <source>
        <dbReference type="Proteomes" id="UP000019373"/>
    </source>
</evidence>
<evidence type="ECO:0000256" key="3">
    <source>
        <dbReference type="SAM" id="SignalP"/>
    </source>
</evidence>
<keyword evidence="2" id="KW-0812">Transmembrane</keyword>
<keyword evidence="2" id="KW-1133">Transmembrane helix</keyword>
<dbReference type="HOGENOM" id="CLU_855369_0_0_1"/>
<evidence type="ECO:0000313" key="4">
    <source>
        <dbReference type="EMBL" id="ERF72079.1"/>
    </source>
</evidence>
<proteinExistence type="predicted"/>
<accession>U1HSC8</accession>
<dbReference type="OMA" id="YWCASAS"/>
<dbReference type="EMBL" id="KE721116">
    <property type="protein sequence ID" value="ERF72079.1"/>
    <property type="molecule type" value="Genomic_DNA"/>
</dbReference>
<feature type="region of interest" description="Disordered" evidence="1">
    <location>
        <begin position="239"/>
        <end position="270"/>
    </location>
</feature>
<evidence type="ECO:0000256" key="1">
    <source>
        <dbReference type="SAM" id="MobiDB-lite"/>
    </source>
</evidence>
<gene>
    <name evidence="4" type="ORF">EPUS_04997</name>
</gene>
<evidence type="ECO:0008006" key="6">
    <source>
        <dbReference type="Google" id="ProtNLM"/>
    </source>
</evidence>
<keyword evidence="3" id="KW-0732">Signal</keyword>
<dbReference type="AlphaFoldDB" id="U1HSC8"/>
<dbReference type="Proteomes" id="UP000019373">
    <property type="component" value="Unassembled WGS sequence"/>
</dbReference>
<feature type="compositionally biased region" description="Low complexity" evidence="1">
    <location>
        <begin position="239"/>
        <end position="259"/>
    </location>
</feature>
<dbReference type="eggNOG" id="ENOG502SSWB">
    <property type="taxonomic scope" value="Eukaryota"/>
</dbReference>
<keyword evidence="2" id="KW-0472">Membrane</keyword>
<feature type="chain" id="PRO_5004613713" description="WSC domain-containing protein" evidence="3">
    <location>
        <begin position="27"/>
        <end position="325"/>
    </location>
</feature>
<dbReference type="GeneID" id="19239950"/>
<feature type="signal peptide" evidence="3">
    <location>
        <begin position="1"/>
        <end position="26"/>
    </location>
</feature>
<protein>
    <recommendedName>
        <fullName evidence="6">WSC domain-containing protein</fullName>
    </recommendedName>
</protein>
<sequence length="325" mass="34266">MMHHCSSPTIAFLTFLLPLLPQTAQSLQWRGPHATPTQFLPDADGWTPKPTAAPPSQHVVAAAMGNTNLELKLFRRQTGGLSKLPNTCGYVDGNGAYAFTCSGYGYVCAYNTRENAFGCCSGTSVASDGRIYFTDSCYIDTMTTGCYASTEADLCTGLCSSTAAVCLQSTAPICRTVLQFGTDAFDPATYTQYDCIPLGVSTRISLQNLFSVSISVEPDPLFDPSYTWDGTTFIPTSATTTRSTSVPVTGSGSSTVTPVPTTPGPVRPPRNNTGAIAGGVVGGLALLGLVAGGAIWGLMRRKQKARRQASAVNEVSHVTYVHDAK</sequence>